<keyword evidence="3" id="KW-1185">Reference proteome</keyword>
<evidence type="ECO:0000313" key="2">
    <source>
        <dbReference type="EMBL" id="MBA2935663.1"/>
    </source>
</evidence>
<name>A0A838L866_9SPHN</name>
<feature type="region of interest" description="Disordered" evidence="1">
    <location>
        <begin position="1"/>
        <end position="46"/>
    </location>
</feature>
<gene>
    <name evidence="2" type="ORF">HZF05_16385</name>
</gene>
<organism evidence="2 3">
    <name type="scientific">Sphingomonas chungangi</name>
    <dbReference type="NCBI Taxonomy" id="2683589"/>
    <lineage>
        <taxon>Bacteria</taxon>
        <taxon>Pseudomonadati</taxon>
        <taxon>Pseudomonadota</taxon>
        <taxon>Alphaproteobacteria</taxon>
        <taxon>Sphingomonadales</taxon>
        <taxon>Sphingomonadaceae</taxon>
        <taxon>Sphingomonas</taxon>
    </lineage>
</organism>
<proteinExistence type="predicted"/>
<evidence type="ECO:0000313" key="3">
    <source>
        <dbReference type="Proteomes" id="UP000570166"/>
    </source>
</evidence>
<dbReference type="Proteomes" id="UP000570166">
    <property type="component" value="Unassembled WGS sequence"/>
</dbReference>
<dbReference type="Gene3D" id="3.40.50.300">
    <property type="entry name" value="P-loop containing nucleotide triphosphate hydrolases"/>
    <property type="match status" value="1"/>
</dbReference>
<feature type="compositionally biased region" description="Polar residues" evidence="1">
    <location>
        <begin position="1"/>
        <end position="20"/>
    </location>
</feature>
<comment type="caution">
    <text evidence="2">The sequence shown here is derived from an EMBL/GenBank/DDBJ whole genome shotgun (WGS) entry which is preliminary data.</text>
</comment>
<dbReference type="InterPro" id="IPR008868">
    <property type="entry name" value="TniB"/>
</dbReference>
<dbReference type="AlphaFoldDB" id="A0A838L866"/>
<dbReference type="RefSeq" id="WP_160362875.1">
    <property type="nucleotide sequence ID" value="NZ_JACEIB010000026.1"/>
</dbReference>
<dbReference type="SUPFAM" id="SSF52540">
    <property type="entry name" value="P-loop containing nucleoside triphosphate hydrolases"/>
    <property type="match status" value="1"/>
</dbReference>
<dbReference type="InterPro" id="IPR027417">
    <property type="entry name" value="P-loop_NTPase"/>
</dbReference>
<evidence type="ECO:0000256" key="1">
    <source>
        <dbReference type="SAM" id="MobiDB-lite"/>
    </source>
</evidence>
<accession>A0A838L866</accession>
<dbReference type="Pfam" id="PF05621">
    <property type="entry name" value="TniB"/>
    <property type="match status" value="1"/>
</dbReference>
<sequence length="391" mass="42413">MTRTSLKQNQPIGRSKTVTSPRRGPRGVQERRDVRDAGGPIGDGAPLVADRVRDLPAVASKAIHEVLPPQPSEDEVTPLSLEMRDAFKRFRVTELGSRSVKVARAMAALMQIRLPYPRQIEFMSELEELRLMGREMQGQAQLGMSLFERTGCGKSTAAAQYRAMVLAEAASDTMPVLHARLGTSGTARDLYVSIMSGLGDGFPMAGTEHTLRRRAMTAMEAAGVGLLILDEAHHSGRKTGFGAEVTAELKIMLDTGTVPIVLLGTEEAIPIIGADRELSGRFFSPCRLAPLDVNDDDDFDLWTGFLKALDARMVADGIVSAPAQLAVEEIALALGETCDGIIGQLMRVMLMSLREVVRDGRERITVADLATAVDQWSIELGFAKSNPFNDL</sequence>
<reference evidence="2 3" key="1">
    <citation type="submission" date="2020-07" db="EMBL/GenBank/DDBJ databases">
        <authorList>
            <person name="Sun Q."/>
        </authorList>
    </citation>
    <scope>NUCLEOTIDE SEQUENCE [LARGE SCALE GENOMIC DNA]</scope>
    <source>
        <strain evidence="2 3">CGMCC 1.13654</strain>
    </source>
</reference>
<dbReference type="EMBL" id="JACEIB010000026">
    <property type="protein sequence ID" value="MBA2935663.1"/>
    <property type="molecule type" value="Genomic_DNA"/>
</dbReference>
<protein>
    <submittedName>
        <fullName evidence="2">TniB family NTP-binding protein</fullName>
    </submittedName>
</protein>